<dbReference type="SUPFAM" id="SSF103506">
    <property type="entry name" value="Mitochondrial carrier"/>
    <property type="match status" value="1"/>
</dbReference>
<comment type="subcellular location">
    <subcellularLocation>
        <location evidence="1">Mitochondrion inner membrane</location>
        <topology evidence="1">Multi-pass membrane protein</topology>
    </subcellularLocation>
</comment>
<keyword evidence="6" id="KW-0999">Mitochondrion inner membrane</keyword>
<evidence type="ECO:0000256" key="4">
    <source>
        <dbReference type="ARBA" id="ARBA00022692"/>
    </source>
</evidence>
<keyword evidence="9 10" id="KW-0472">Membrane</keyword>
<dbReference type="PROSITE" id="PS50920">
    <property type="entry name" value="SOLCAR"/>
    <property type="match status" value="3"/>
</dbReference>
<evidence type="ECO:0000313" key="13">
    <source>
        <dbReference type="EMBL" id="WQF75767.1"/>
    </source>
</evidence>
<dbReference type="GO" id="GO:0005743">
    <property type="term" value="C:mitochondrial inner membrane"/>
    <property type="evidence" value="ECO:0007669"/>
    <property type="project" value="UniProtKB-SubCell"/>
</dbReference>
<keyword evidence="7" id="KW-1133">Transmembrane helix</keyword>
<evidence type="ECO:0000256" key="9">
    <source>
        <dbReference type="ARBA" id="ARBA00023136"/>
    </source>
</evidence>
<keyword evidence="8" id="KW-0496">Mitochondrion</keyword>
<dbReference type="InterPro" id="IPR018108">
    <property type="entry name" value="MCP_transmembrane"/>
</dbReference>
<feature type="region of interest" description="Disordered" evidence="12">
    <location>
        <begin position="1"/>
        <end position="24"/>
    </location>
</feature>
<evidence type="ECO:0000256" key="3">
    <source>
        <dbReference type="ARBA" id="ARBA00022448"/>
    </source>
</evidence>
<dbReference type="AlphaFoldDB" id="A0AAX4HYB9"/>
<feature type="repeat" description="Solcar" evidence="10">
    <location>
        <begin position="255"/>
        <end position="347"/>
    </location>
</feature>
<comment type="similarity">
    <text evidence="2 11">Belongs to the mitochondrial carrier (TC 2.A.29) family.</text>
</comment>
<dbReference type="PANTHER" id="PTHR45928">
    <property type="entry name" value="RE38146P"/>
    <property type="match status" value="1"/>
</dbReference>
<evidence type="ECO:0000256" key="12">
    <source>
        <dbReference type="SAM" id="MobiDB-lite"/>
    </source>
</evidence>
<dbReference type="GeneID" id="87937284"/>
<keyword evidence="14" id="KW-1185">Reference proteome</keyword>
<evidence type="ECO:0000256" key="2">
    <source>
        <dbReference type="ARBA" id="ARBA00006375"/>
    </source>
</evidence>
<keyword evidence="3 11" id="KW-0813">Transport</keyword>
<dbReference type="Gene3D" id="1.50.40.10">
    <property type="entry name" value="Mitochondrial carrier domain"/>
    <property type="match status" value="1"/>
</dbReference>
<reference evidence="14" key="1">
    <citation type="journal article" date="2023" name="bioRxiv">
        <title>Complete genome of the Medicago anthracnose fungus, Colletotrichum destructivum, reveals a mini-chromosome-like region within a core chromosome.</title>
        <authorList>
            <person name="Lapalu N."/>
            <person name="Simon A."/>
            <person name="Lu A."/>
            <person name="Plaumann P.-L."/>
            <person name="Amselem J."/>
            <person name="Pigne S."/>
            <person name="Auger A."/>
            <person name="Koch C."/>
            <person name="Dallery J.-F."/>
            <person name="O'Connell R.J."/>
        </authorList>
    </citation>
    <scope>NUCLEOTIDE SEQUENCE [LARGE SCALE GENOMIC DNA]</scope>
    <source>
        <strain evidence="14">CBS 520.97</strain>
    </source>
</reference>
<organism evidence="13 14">
    <name type="scientific">Colletotrichum destructivum</name>
    <dbReference type="NCBI Taxonomy" id="34406"/>
    <lineage>
        <taxon>Eukaryota</taxon>
        <taxon>Fungi</taxon>
        <taxon>Dikarya</taxon>
        <taxon>Ascomycota</taxon>
        <taxon>Pezizomycotina</taxon>
        <taxon>Sordariomycetes</taxon>
        <taxon>Hypocreomycetidae</taxon>
        <taxon>Glomerellales</taxon>
        <taxon>Glomerellaceae</taxon>
        <taxon>Colletotrichum</taxon>
        <taxon>Colletotrichum destructivum species complex</taxon>
    </lineage>
</organism>
<name>A0AAX4HYB9_9PEZI</name>
<dbReference type="InterPro" id="IPR023395">
    <property type="entry name" value="MCP_dom_sf"/>
</dbReference>
<evidence type="ECO:0000313" key="14">
    <source>
        <dbReference type="Proteomes" id="UP001322277"/>
    </source>
</evidence>
<evidence type="ECO:0000256" key="8">
    <source>
        <dbReference type="ARBA" id="ARBA00023128"/>
    </source>
</evidence>
<gene>
    <name evidence="13" type="ORF">CDEST_00781</name>
</gene>
<dbReference type="Proteomes" id="UP001322277">
    <property type="component" value="Chromosome 1"/>
</dbReference>
<sequence>MVRGTDSGRWSPRTLQLAPQTPGSAMAIHGRTDYEQEKSQFPFRARSLLRYLLPKKSQSVPSPWPGAPQPASSHIADSRSRAALLTATAILDCMLDHALGSEIAPSLFFLNFHNSRLQLEPQYLHRPHTSLIDTLFTLISAATIFVDRMSTTLGAFIAGGIAACGAVTATHPFETVKIRMQLQGELKDKGHQPHQYRGPLQGVSVIVRNEGVKGIYRGIGCAYIYQVLLNGCRLGFYEPMRETLTTLVFNDSKTQSLGVNMACGAGSGIMGAAAGSPFFLVKTRLQSYSPFMPTGTQHNYRNAWNGMTTIYGSEGIRGLYRGVGAAMIRTGFGSSVQLPTYFFAKRRLVRHLGMEEGLPLHLASSTVSGFVVCCVMHPPDTIMSRLYNQNGNLYKGVFDCLAKTVRTEGFLAIYKGFLPHLARILPHTILTLTLAEQTNKLMRRLEDRILPTAALQNP</sequence>
<dbReference type="PANTHER" id="PTHR45928:SF1">
    <property type="entry name" value="RE38146P"/>
    <property type="match status" value="1"/>
</dbReference>
<evidence type="ECO:0000256" key="5">
    <source>
        <dbReference type="ARBA" id="ARBA00022737"/>
    </source>
</evidence>
<feature type="compositionally biased region" description="Polar residues" evidence="12">
    <location>
        <begin position="13"/>
        <end position="23"/>
    </location>
</feature>
<keyword evidence="4 10" id="KW-0812">Transmembrane</keyword>
<protein>
    <submittedName>
        <fullName evidence="13">Mitochondrial carrier domain superfamily</fullName>
    </submittedName>
</protein>
<dbReference type="RefSeq" id="XP_062772991.1">
    <property type="nucleotide sequence ID" value="XM_062916940.1"/>
</dbReference>
<accession>A0AAX4HYB9</accession>
<proteinExistence type="inferred from homology"/>
<evidence type="ECO:0000256" key="10">
    <source>
        <dbReference type="PROSITE-ProRule" id="PRU00282"/>
    </source>
</evidence>
<evidence type="ECO:0000256" key="7">
    <source>
        <dbReference type="ARBA" id="ARBA00022989"/>
    </source>
</evidence>
<feature type="repeat" description="Solcar" evidence="10">
    <location>
        <begin position="150"/>
        <end position="243"/>
    </location>
</feature>
<keyword evidence="5" id="KW-0677">Repeat</keyword>
<dbReference type="Pfam" id="PF00153">
    <property type="entry name" value="Mito_carr"/>
    <property type="match status" value="3"/>
</dbReference>
<dbReference type="InterPro" id="IPR051508">
    <property type="entry name" value="Mito_Carrier_Antiporter"/>
</dbReference>
<feature type="repeat" description="Solcar" evidence="10">
    <location>
        <begin position="356"/>
        <end position="441"/>
    </location>
</feature>
<dbReference type="KEGG" id="cdet:87937284"/>
<evidence type="ECO:0000256" key="11">
    <source>
        <dbReference type="RuleBase" id="RU000488"/>
    </source>
</evidence>
<evidence type="ECO:0000256" key="6">
    <source>
        <dbReference type="ARBA" id="ARBA00022792"/>
    </source>
</evidence>
<dbReference type="EMBL" id="CP137305">
    <property type="protein sequence ID" value="WQF75767.1"/>
    <property type="molecule type" value="Genomic_DNA"/>
</dbReference>
<evidence type="ECO:0000256" key="1">
    <source>
        <dbReference type="ARBA" id="ARBA00004448"/>
    </source>
</evidence>